<dbReference type="EMBL" id="DXEI01000058">
    <property type="protein sequence ID" value="HIX94565.1"/>
    <property type="molecule type" value="Genomic_DNA"/>
</dbReference>
<dbReference type="SUPFAM" id="SSF52540">
    <property type="entry name" value="P-loop containing nucleoside triphosphate hydrolases"/>
    <property type="match status" value="2"/>
</dbReference>
<evidence type="ECO:0000259" key="10">
    <source>
        <dbReference type="PROSITE" id="PS50893"/>
    </source>
</evidence>
<keyword evidence="8" id="KW-1278">Translocase</keyword>
<proteinExistence type="predicted"/>
<evidence type="ECO:0000256" key="8">
    <source>
        <dbReference type="ARBA" id="ARBA00022967"/>
    </source>
</evidence>
<evidence type="ECO:0000313" key="11">
    <source>
        <dbReference type="EMBL" id="HIX94565.1"/>
    </source>
</evidence>
<dbReference type="AlphaFoldDB" id="A0A9D2BTL8"/>
<reference evidence="11" key="2">
    <citation type="submission" date="2021-04" db="EMBL/GenBank/DDBJ databases">
        <authorList>
            <person name="Gilroy R."/>
        </authorList>
    </citation>
    <scope>NUCLEOTIDE SEQUENCE</scope>
    <source>
        <strain evidence="11">ChiHecec2B26-7398</strain>
    </source>
</reference>
<protein>
    <submittedName>
        <fullName evidence="11">Sugar ABC transporter ATP-binding protein</fullName>
    </submittedName>
</protein>
<keyword evidence="2" id="KW-0813">Transport</keyword>
<dbReference type="Proteomes" id="UP000886751">
    <property type="component" value="Unassembled WGS sequence"/>
</dbReference>
<evidence type="ECO:0000313" key="12">
    <source>
        <dbReference type="Proteomes" id="UP000886751"/>
    </source>
</evidence>
<gene>
    <name evidence="11" type="ORF">H9846_03800</name>
</gene>
<name>A0A9D2BTL8_9FIRM</name>
<evidence type="ECO:0000256" key="3">
    <source>
        <dbReference type="ARBA" id="ARBA00022475"/>
    </source>
</evidence>
<comment type="subcellular location">
    <subcellularLocation>
        <location evidence="1">Cell membrane</location>
        <topology evidence="1">Peripheral membrane protein</topology>
    </subcellularLocation>
</comment>
<dbReference type="Gene3D" id="3.40.50.300">
    <property type="entry name" value="P-loop containing nucleotide triphosphate hydrolases"/>
    <property type="match status" value="2"/>
</dbReference>
<accession>A0A9D2BTL8</accession>
<dbReference type="CDD" id="cd03215">
    <property type="entry name" value="ABC_Carb_Monos_II"/>
    <property type="match status" value="1"/>
</dbReference>
<evidence type="ECO:0000256" key="9">
    <source>
        <dbReference type="ARBA" id="ARBA00023136"/>
    </source>
</evidence>
<evidence type="ECO:0000256" key="7">
    <source>
        <dbReference type="ARBA" id="ARBA00022840"/>
    </source>
</evidence>
<keyword evidence="7 11" id="KW-0067">ATP-binding</keyword>
<evidence type="ECO:0000256" key="6">
    <source>
        <dbReference type="ARBA" id="ARBA00022741"/>
    </source>
</evidence>
<dbReference type="SMART" id="SM00382">
    <property type="entry name" value="AAA"/>
    <property type="match status" value="2"/>
</dbReference>
<dbReference type="PANTHER" id="PTHR43790">
    <property type="entry name" value="CARBOHYDRATE TRANSPORT ATP-BINDING PROTEIN MG119-RELATED"/>
    <property type="match status" value="1"/>
</dbReference>
<evidence type="ECO:0000256" key="5">
    <source>
        <dbReference type="ARBA" id="ARBA00022737"/>
    </source>
</evidence>
<evidence type="ECO:0000256" key="1">
    <source>
        <dbReference type="ARBA" id="ARBA00004202"/>
    </source>
</evidence>
<sequence length="511" mass="56379">MAEELFRMEGISKSFPGVKALDHVHLDVNKGEVLGLVGENGAGKSTLMKILSGVYHADEGEIFIEGKKVHIDSVAKAHELGISIIMQELNMCGHLSVADNIFIGRAHKRGIFIDDAMMHREAKKILDDLGIDLNTHTMVGELSVAQQQMVEIAKAISFHSKILVLDEPTATLTEREIDQLFEIIKRLQAKGVGMVYISHRMAELGRICERASVIRDGQYIGTVNLKDVTMDELVNMIVGRPLEDKYPKHTRTIGDIVLEARNVHRGSKVNVDHFYVRKGEILGISGLVGAGRTELMRCIFGADHPQSMELWMEGKPIKVHSVIQAINHGIGYATEDRKRDGLALGLDVQYNTNMAHLQQLSHFGFLDDKAGAENAQKYVDLLRTKTPSIHQLCGNLSGGNQQKVVLAKWLCNDVKVLIVDEPTRGIDVGAKYEVYELFNRLSDQGVAIIMISSELPEILGMSDRILVIHEGSINGELDAKTATQEQILYLAAGYNKLEGKPAPTLSMPANA</sequence>
<dbReference type="PROSITE" id="PS00211">
    <property type="entry name" value="ABC_TRANSPORTER_1"/>
    <property type="match status" value="1"/>
</dbReference>
<organism evidence="11 12">
    <name type="scientific">Candidatus Gemmiger excrementipullorum</name>
    <dbReference type="NCBI Taxonomy" id="2838610"/>
    <lineage>
        <taxon>Bacteria</taxon>
        <taxon>Bacillati</taxon>
        <taxon>Bacillota</taxon>
        <taxon>Clostridia</taxon>
        <taxon>Eubacteriales</taxon>
        <taxon>Gemmiger</taxon>
    </lineage>
</organism>
<reference evidence="11" key="1">
    <citation type="journal article" date="2021" name="PeerJ">
        <title>Extensive microbial diversity within the chicken gut microbiome revealed by metagenomics and culture.</title>
        <authorList>
            <person name="Gilroy R."/>
            <person name="Ravi A."/>
            <person name="Getino M."/>
            <person name="Pursley I."/>
            <person name="Horton D.L."/>
            <person name="Alikhan N.F."/>
            <person name="Baker D."/>
            <person name="Gharbi K."/>
            <person name="Hall N."/>
            <person name="Watson M."/>
            <person name="Adriaenssens E.M."/>
            <person name="Foster-Nyarko E."/>
            <person name="Jarju S."/>
            <person name="Secka A."/>
            <person name="Antonio M."/>
            <person name="Oren A."/>
            <person name="Chaudhuri R.R."/>
            <person name="La Ragione R."/>
            <person name="Hildebrand F."/>
            <person name="Pallen M.J."/>
        </authorList>
    </citation>
    <scope>NUCLEOTIDE SEQUENCE</scope>
    <source>
        <strain evidence="11">ChiHecec2B26-7398</strain>
    </source>
</reference>
<dbReference type="InterPro" id="IPR003593">
    <property type="entry name" value="AAA+_ATPase"/>
</dbReference>
<dbReference type="CDD" id="cd03216">
    <property type="entry name" value="ABC_Carb_Monos_I"/>
    <property type="match status" value="1"/>
</dbReference>
<keyword evidence="3" id="KW-1003">Cell membrane</keyword>
<evidence type="ECO:0000256" key="2">
    <source>
        <dbReference type="ARBA" id="ARBA00022448"/>
    </source>
</evidence>
<dbReference type="GO" id="GO:0005886">
    <property type="term" value="C:plasma membrane"/>
    <property type="evidence" value="ECO:0007669"/>
    <property type="project" value="UniProtKB-SubCell"/>
</dbReference>
<dbReference type="PROSITE" id="PS50893">
    <property type="entry name" value="ABC_TRANSPORTER_2"/>
    <property type="match status" value="2"/>
</dbReference>
<dbReference type="FunFam" id="3.40.50.300:FF:000127">
    <property type="entry name" value="Ribose import ATP-binding protein RbsA"/>
    <property type="match status" value="1"/>
</dbReference>
<dbReference type="Pfam" id="PF00005">
    <property type="entry name" value="ABC_tran"/>
    <property type="match status" value="2"/>
</dbReference>
<keyword evidence="5" id="KW-0677">Repeat</keyword>
<feature type="domain" description="ABC transporter" evidence="10">
    <location>
        <begin position="251"/>
        <end position="495"/>
    </location>
</feature>
<keyword evidence="9" id="KW-0472">Membrane</keyword>
<dbReference type="InterPro" id="IPR050107">
    <property type="entry name" value="ABC_carbohydrate_import_ATPase"/>
</dbReference>
<evidence type="ECO:0000256" key="4">
    <source>
        <dbReference type="ARBA" id="ARBA00022597"/>
    </source>
</evidence>
<dbReference type="PANTHER" id="PTHR43790:SF3">
    <property type="entry name" value="D-ALLOSE IMPORT ATP-BINDING PROTEIN ALSA-RELATED"/>
    <property type="match status" value="1"/>
</dbReference>
<dbReference type="InterPro" id="IPR017871">
    <property type="entry name" value="ABC_transporter-like_CS"/>
</dbReference>
<dbReference type="InterPro" id="IPR003439">
    <property type="entry name" value="ABC_transporter-like_ATP-bd"/>
</dbReference>
<dbReference type="GO" id="GO:0005524">
    <property type="term" value="F:ATP binding"/>
    <property type="evidence" value="ECO:0007669"/>
    <property type="project" value="UniProtKB-KW"/>
</dbReference>
<dbReference type="InterPro" id="IPR027417">
    <property type="entry name" value="P-loop_NTPase"/>
</dbReference>
<keyword evidence="4" id="KW-0762">Sugar transport</keyword>
<dbReference type="GO" id="GO:0016887">
    <property type="term" value="F:ATP hydrolysis activity"/>
    <property type="evidence" value="ECO:0007669"/>
    <property type="project" value="InterPro"/>
</dbReference>
<comment type="caution">
    <text evidence="11">The sequence shown here is derived from an EMBL/GenBank/DDBJ whole genome shotgun (WGS) entry which is preliminary data.</text>
</comment>
<keyword evidence="6" id="KW-0547">Nucleotide-binding</keyword>
<feature type="domain" description="ABC transporter" evidence="10">
    <location>
        <begin position="6"/>
        <end position="241"/>
    </location>
</feature>